<evidence type="ECO:0000256" key="1">
    <source>
        <dbReference type="SAM" id="MobiDB-lite"/>
    </source>
</evidence>
<accession>A0A1F4ZSQ4</accession>
<name>A0A1F4ZSQ4_9BACT</name>
<evidence type="ECO:0000313" key="2">
    <source>
        <dbReference type="EMBL" id="OGD09473.1"/>
    </source>
</evidence>
<gene>
    <name evidence="2" type="ORF">A2397_02180</name>
</gene>
<dbReference type="Proteomes" id="UP000176424">
    <property type="component" value="Unassembled WGS sequence"/>
</dbReference>
<dbReference type="AlphaFoldDB" id="A0A1F4ZSQ4"/>
<protein>
    <submittedName>
        <fullName evidence="2">Uncharacterized protein</fullName>
    </submittedName>
</protein>
<dbReference type="STRING" id="1797263.A2397_02180"/>
<sequence length="125" mass="13155">MSDQSSREDEPRVHSAAARTVRDGTAVTVVTLLASAISEKFGGGGFAVGLLAMTILAGVQAVSKVEAHQELNGAKIEEVPGAGLVREVRAQTEAFLAVLKNLRREPKSEEREKVSGGIQELSNGD</sequence>
<evidence type="ECO:0000313" key="3">
    <source>
        <dbReference type="Proteomes" id="UP000176424"/>
    </source>
</evidence>
<proteinExistence type="predicted"/>
<reference evidence="2 3" key="1">
    <citation type="journal article" date="2016" name="Nat. Commun.">
        <title>Thousands of microbial genomes shed light on interconnected biogeochemical processes in an aquifer system.</title>
        <authorList>
            <person name="Anantharaman K."/>
            <person name="Brown C.T."/>
            <person name="Hug L.A."/>
            <person name="Sharon I."/>
            <person name="Castelle C.J."/>
            <person name="Probst A.J."/>
            <person name="Thomas B.C."/>
            <person name="Singh A."/>
            <person name="Wilkins M.J."/>
            <person name="Karaoz U."/>
            <person name="Brodie E.L."/>
            <person name="Williams K.H."/>
            <person name="Hubbard S.S."/>
            <person name="Banfield J.F."/>
        </authorList>
    </citation>
    <scope>NUCLEOTIDE SEQUENCE [LARGE SCALE GENOMIC DNA]</scope>
</reference>
<comment type="caution">
    <text evidence="2">The sequence shown here is derived from an EMBL/GenBank/DDBJ whole genome shotgun (WGS) entry which is preliminary data.</text>
</comment>
<feature type="region of interest" description="Disordered" evidence="1">
    <location>
        <begin position="106"/>
        <end position="125"/>
    </location>
</feature>
<dbReference type="EMBL" id="MEXR01000032">
    <property type="protein sequence ID" value="OGD09473.1"/>
    <property type="molecule type" value="Genomic_DNA"/>
</dbReference>
<organism evidence="2 3">
    <name type="scientific">Candidatus Amesbacteria bacterium RIFOXYB1_FULL_44_23</name>
    <dbReference type="NCBI Taxonomy" id="1797263"/>
    <lineage>
        <taxon>Bacteria</taxon>
        <taxon>Candidatus Amesiibacteriota</taxon>
    </lineage>
</organism>